<name>A0A2R5FLF7_NOSCO</name>
<evidence type="ECO:0000313" key="1">
    <source>
        <dbReference type="EMBL" id="GBG16631.1"/>
    </source>
</evidence>
<evidence type="ECO:0000313" key="2">
    <source>
        <dbReference type="Proteomes" id="UP000245124"/>
    </source>
</evidence>
<dbReference type="RefSeq" id="WP_109006970.1">
    <property type="nucleotide sequence ID" value="NZ_BDUD01000001.1"/>
</dbReference>
<comment type="caution">
    <text evidence="1">The sequence shown here is derived from an EMBL/GenBank/DDBJ whole genome shotgun (WGS) entry which is preliminary data.</text>
</comment>
<dbReference type="EMBL" id="BDUD01000001">
    <property type="protein sequence ID" value="GBG16631.1"/>
    <property type="molecule type" value="Genomic_DNA"/>
</dbReference>
<proteinExistence type="predicted"/>
<accession>A0A2R5FLF7</accession>
<protein>
    <submittedName>
        <fullName evidence="1">Uncharacterized protein</fullName>
    </submittedName>
</protein>
<organism evidence="1 2">
    <name type="scientific">Nostoc commune NIES-4072</name>
    <dbReference type="NCBI Taxonomy" id="2005467"/>
    <lineage>
        <taxon>Bacteria</taxon>
        <taxon>Bacillati</taxon>
        <taxon>Cyanobacteriota</taxon>
        <taxon>Cyanophyceae</taxon>
        <taxon>Nostocales</taxon>
        <taxon>Nostocaceae</taxon>
        <taxon>Nostoc</taxon>
    </lineage>
</organism>
<dbReference type="AlphaFoldDB" id="A0A2R5FLF7"/>
<dbReference type="OrthoDB" id="9894537at2"/>
<dbReference type="Proteomes" id="UP000245124">
    <property type="component" value="Unassembled WGS sequence"/>
</dbReference>
<gene>
    <name evidence="1" type="ORF">NIES4072_02770</name>
</gene>
<keyword evidence="2" id="KW-1185">Reference proteome</keyword>
<sequence length="129" mass="13865">MSSLFEQAIANALNSANPQKVLEGKVANAIIQAGFDLVSFNKTVGLNGEVGEIDVETSNAIIEVTTQTARKLKQVQKLISNSDLNPLNKPVILYAPNYKFTPTQDIIATGSYVVCSQEELLELLSILGA</sequence>
<reference evidence="1 2" key="1">
    <citation type="submission" date="2017-06" db="EMBL/GenBank/DDBJ databases">
        <title>Genome sequencing of cyanobaciteial culture collection at National Institute for Environmental Studies (NIES).</title>
        <authorList>
            <person name="Hirose Y."/>
            <person name="Shimura Y."/>
            <person name="Fujisawa T."/>
            <person name="Nakamura Y."/>
            <person name="Kawachi M."/>
        </authorList>
    </citation>
    <scope>NUCLEOTIDE SEQUENCE [LARGE SCALE GENOMIC DNA]</scope>
    <source>
        <strain evidence="1 2">NIES-4072</strain>
    </source>
</reference>